<evidence type="ECO:0000313" key="2">
    <source>
        <dbReference type="EMBL" id="KZC10590.1"/>
    </source>
</evidence>
<reference evidence="2 3" key="1">
    <citation type="submission" date="2015-07" db="EMBL/GenBank/DDBJ databases">
        <title>The genome of Dufourea novaeangliae.</title>
        <authorList>
            <person name="Pan H."/>
            <person name="Kapheim K."/>
        </authorList>
    </citation>
    <scope>NUCLEOTIDE SEQUENCE [LARGE SCALE GENOMIC DNA]</scope>
    <source>
        <strain evidence="2">0120121106</strain>
        <tissue evidence="2">Whole body</tissue>
    </source>
</reference>
<feature type="region of interest" description="Disordered" evidence="1">
    <location>
        <begin position="62"/>
        <end position="84"/>
    </location>
</feature>
<dbReference type="Proteomes" id="UP000076502">
    <property type="component" value="Unassembled WGS sequence"/>
</dbReference>
<dbReference type="AlphaFoldDB" id="A0A154PHD4"/>
<sequence length="84" mass="9116">MVNSVDCRQSHAELNTINNVMLGAISKWNFSKRCNGSRCAIIRKASACFCNAWRSNYIVLPTGGPTGGGNDNGKRSKPIVRKSS</sequence>
<proteinExistence type="predicted"/>
<accession>A0A154PHD4</accession>
<dbReference type="EMBL" id="KQ434893">
    <property type="protein sequence ID" value="KZC10590.1"/>
    <property type="molecule type" value="Genomic_DNA"/>
</dbReference>
<name>A0A154PHD4_DUFNO</name>
<gene>
    <name evidence="2" type="ORF">WN55_00342</name>
</gene>
<protein>
    <submittedName>
        <fullName evidence="2">Uncharacterized protein</fullName>
    </submittedName>
</protein>
<keyword evidence="3" id="KW-1185">Reference proteome</keyword>
<feature type="compositionally biased region" description="Basic residues" evidence="1">
    <location>
        <begin position="75"/>
        <end position="84"/>
    </location>
</feature>
<evidence type="ECO:0000313" key="3">
    <source>
        <dbReference type="Proteomes" id="UP000076502"/>
    </source>
</evidence>
<organism evidence="2 3">
    <name type="scientific">Dufourea novaeangliae</name>
    <name type="common">Sweat bee</name>
    <dbReference type="NCBI Taxonomy" id="178035"/>
    <lineage>
        <taxon>Eukaryota</taxon>
        <taxon>Metazoa</taxon>
        <taxon>Ecdysozoa</taxon>
        <taxon>Arthropoda</taxon>
        <taxon>Hexapoda</taxon>
        <taxon>Insecta</taxon>
        <taxon>Pterygota</taxon>
        <taxon>Neoptera</taxon>
        <taxon>Endopterygota</taxon>
        <taxon>Hymenoptera</taxon>
        <taxon>Apocrita</taxon>
        <taxon>Aculeata</taxon>
        <taxon>Apoidea</taxon>
        <taxon>Anthophila</taxon>
        <taxon>Halictidae</taxon>
        <taxon>Rophitinae</taxon>
        <taxon>Dufourea</taxon>
    </lineage>
</organism>
<evidence type="ECO:0000256" key="1">
    <source>
        <dbReference type="SAM" id="MobiDB-lite"/>
    </source>
</evidence>